<dbReference type="GeneID" id="90532352"/>
<feature type="transmembrane region" description="Helical" evidence="6">
    <location>
        <begin position="83"/>
        <end position="101"/>
    </location>
</feature>
<feature type="transmembrane region" description="Helical" evidence="6">
    <location>
        <begin position="273"/>
        <end position="306"/>
    </location>
</feature>
<evidence type="ECO:0000256" key="2">
    <source>
        <dbReference type="ARBA" id="ARBA00022448"/>
    </source>
</evidence>
<dbReference type="InterPro" id="IPR036259">
    <property type="entry name" value="MFS_trans_sf"/>
</dbReference>
<evidence type="ECO:0000313" key="9">
    <source>
        <dbReference type="Proteomes" id="UP001524473"/>
    </source>
</evidence>
<feature type="transmembrane region" description="Helical" evidence="6">
    <location>
        <begin position="361"/>
        <end position="384"/>
    </location>
</feature>
<evidence type="ECO:0000259" key="7">
    <source>
        <dbReference type="PROSITE" id="PS50850"/>
    </source>
</evidence>
<dbReference type="RefSeq" id="WP_066863685.1">
    <property type="nucleotide sequence ID" value="NZ_CABKVV010000013.1"/>
</dbReference>
<feature type="transmembrane region" description="Helical" evidence="6">
    <location>
        <begin position="141"/>
        <end position="163"/>
    </location>
</feature>
<keyword evidence="9" id="KW-1185">Reference proteome</keyword>
<protein>
    <submittedName>
        <fullName evidence="8">MFS transporter</fullName>
    </submittedName>
</protein>
<feature type="transmembrane region" description="Helical" evidence="6">
    <location>
        <begin position="50"/>
        <end position="71"/>
    </location>
</feature>
<dbReference type="Gene3D" id="1.20.1250.20">
    <property type="entry name" value="MFS general substrate transporter like domains"/>
    <property type="match status" value="2"/>
</dbReference>
<keyword evidence="2" id="KW-0813">Transport</keyword>
<feature type="transmembrane region" description="Helical" evidence="6">
    <location>
        <begin position="243"/>
        <end position="261"/>
    </location>
</feature>
<evidence type="ECO:0000256" key="6">
    <source>
        <dbReference type="SAM" id="Phobius"/>
    </source>
</evidence>
<comment type="caution">
    <text evidence="8">The sequence shown here is derived from an EMBL/GenBank/DDBJ whole genome shotgun (WGS) entry which is preliminary data.</text>
</comment>
<sequence>MSKMQNNSSAERLWTWKFLMLIAINFGNGAAGFMTVPLVTKYVMTFGADITAASAVSGILSLVAMFMCPVAGVLSDRMNKKKLLLITEAAYALCLGLHAFAGSLIALLLLRAVTGIFFSISNVLTVAYASSYIPKSKMGEGLGYFGLVTPLVQAAGPSIGLGLRDSMGYGAAFIGAAIAAAAALLCVVALPYEAPASSGQKKSLKFNDIFAARFLWLMLLTALFSSANGLISTYLDILASERSIANISIFFTVYSVVLIIFKPLTGKLLDTRGMYFVIIPAVVFAALGMFFVGIASSLWIMLIAAVCKALGQGAGTPTIQAHAVKMLDQSQSGVAVSTIQIGQSLGNSIAPVLGSFLVEPFGYQTMFCGFGGIILAAGFLFLFLQAHREKKTAAK</sequence>
<keyword evidence="5 6" id="KW-0472">Membrane</keyword>
<feature type="transmembrane region" description="Helical" evidence="6">
    <location>
        <begin position="210"/>
        <end position="231"/>
    </location>
</feature>
<keyword evidence="3 6" id="KW-0812">Transmembrane</keyword>
<feature type="transmembrane region" description="Helical" evidence="6">
    <location>
        <begin position="107"/>
        <end position="129"/>
    </location>
</feature>
<dbReference type="EMBL" id="JANFZH010000001">
    <property type="protein sequence ID" value="MCQ4838360.1"/>
    <property type="molecule type" value="Genomic_DNA"/>
</dbReference>
<dbReference type="PROSITE" id="PS50850">
    <property type="entry name" value="MFS"/>
    <property type="match status" value="1"/>
</dbReference>
<dbReference type="SUPFAM" id="SSF103473">
    <property type="entry name" value="MFS general substrate transporter"/>
    <property type="match status" value="1"/>
</dbReference>
<evidence type="ECO:0000256" key="4">
    <source>
        <dbReference type="ARBA" id="ARBA00022989"/>
    </source>
</evidence>
<evidence type="ECO:0000313" key="8">
    <source>
        <dbReference type="EMBL" id="MCQ4838360.1"/>
    </source>
</evidence>
<name>A0ABT1RUL5_9FIRM</name>
<evidence type="ECO:0000256" key="3">
    <source>
        <dbReference type="ARBA" id="ARBA00022692"/>
    </source>
</evidence>
<proteinExistence type="predicted"/>
<reference evidence="8 9" key="1">
    <citation type="submission" date="2022-06" db="EMBL/GenBank/DDBJ databases">
        <title>Isolation of gut microbiota from human fecal samples.</title>
        <authorList>
            <person name="Pamer E.G."/>
            <person name="Barat B."/>
            <person name="Waligurski E."/>
            <person name="Medina S."/>
            <person name="Paddock L."/>
            <person name="Mostad J."/>
        </authorList>
    </citation>
    <scope>NUCLEOTIDE SEQUENCE [LARGE SCALE GENOMIC DNA]</scope>
    <source>
        <strain evidence="8 9">DFI.9.73</strain>
    </source>
</reference>
<dbReference type="Pfam" id="PF07690">
    <property type="entry name" value="MFS_1"/>
    <property type="match status" value="2"/>
</dbReference>
<gene>
    <name evidence="8" type="ORF">NE695_00345</name>
</gene>
<comment type="subcellular location">
    <subcellularLocation>
        <location evidence="1">Cell membrane</location>
        <topology evidence="1">Multi-pass membrane protein</topology>
    </subcellularLocation>
</comment>
<dbReference type="InterPro" id="IPR020846">
    <property type="entry name" value="MFS_dom"/>
</dbReference>
<organism evidence="8 9">
    <name type="scientific">Neglectibacter timonensis</name>
    <dbReference type="NCBI Taxonomy" id="1776382"/>
    <lineage>
        <taxon>Bacteria</taxon>
        <taxon>Bacillati</taxon>
        <taxon>Bacillota</taxon>
        <taxon>Clostridia</taxon>
        <taxon>Eubacteriales</taxon>
        <taxon>Oscillospiraceae</taxon>
        <taxon>Neglectibacter</taxon>
    </lineage>
</organism>
<evidence type="ECO:0000256" key="1">
    <source>
        <dbReference type="ARBA" id="ARBA00004651"/>
    </source>
</evidence>
<dbReference type="InterPro" id="IPR011701">
    <property type="entry name" value="MFS"/>
</dbReference>
<dbReference type="InterPro" id="IPR052714">
    <property type="entry name" value="MFS_Exporter"/>
</dbReference>
<keyword evidence="4 6" id="KW-1133">Transmembrane helix</keyword>
<feature type="transmembrane region" description="Helical" evidence="6">
    <location>
        <begin position="21"/>
        <end position="44"/>
    </location>
</feature>
<feature type="transmembrane region" description="Helical" evidence="6">
    <location>
        <begin position="169"/>
        <end position="190"/>
    </location>
</feature>
<dbReference type="Proteomes" id="UP001524473">
    <property type="component" value="Unassembled WGS sequence"/>
</dbReference>
<evidence type="ECO:0000256" key="5">
    <source>
        <dbReference type="ARBA" id="ARBA00023136"/>
    </source>
</evidence>
<feature type="domain" description="Major facilitator superfamily (MFS) profile" evidence="7">
    <location>
        <begin position="17"/>
        <end position="389"/>
    </location>
</feature>
<accession>A0ABT1RUL5</accession>
<dbReference type="PANTHER" id="PTHR23531">
    <property type="entry name" value="QUINOLENE RESISTANCE PROTEIN NORA"/>
    <property type="match status" value="1"/>
</dbReference>
<dbReference type="PANTHER" id="PTHR23531:SF1">
    <property type="entry name" value="QUINOLENE RESISTANCE PROTEIN NORA"/>
    <property type="match status" value="1"/>
</dbReference>